<dbReference type="InterPro" id="IPR005163">
    <property type="entry name" value="Tri_helical_YiiM-like"/>
</dbReference>
<protein>
    <submittedName>
        <fullName evidence="2">MOSC domain-containing protein</fullName>
    </submittedName>
</protein>
<accession>A0A427U474</accession>
<dbReference type="InterPro" id="IPR005302">
    <property type="entry name" value="MoCF_Sase_C"/>
</dbReference>
<dbReference type="InterPro" id="IPR052353">
    <property type="entry name" value="Benzoxazolinone_Detox_Enz"/>
</dbReference>
<organism evidence="2 3">
    <name type="scientific">Vibrio pectenicida</name>
    <dbReference type="NCBI Taxonomy" id="62763"/>
    <lineage>
        <taxon>Bacteria</taxon>
        <taxon>Pseudomonadati</taxon>
        <taxon>Pseudomonadota</taxon>
        <taxon>Gammaproteobacteria</taxon>
        <taxon>Vibrionales</taxon>
        <taxon>Vibrionaceae</taxon>
        <taxon>Vibrio</taxon>
    </lineage>
</organism>
<dbReference type="PANTHER" id="PTHR30212:SF2">
    <property type="entry name" value="PROTEIN YIIM"/>
    <property type="match status" value="1"/>
</dbReference>
<dbReference type="GO" id="GO:0003824">
    <property type="term" value="F:catalytic activity"/>
    <property type="evidence" value="ECO:0007669"/>
    <property type="project" value="InterPro"/>
</dbReference>
<dbReference type="Proteomes" id="UP000269041">
    <property type="component" value="Unassembled WGS sequence"/>
</dbReference>
<dbReference type="InterPro" id="IPR011037">
    <property type="entry name" value="Pyrv_Knase-like_insert_dom_sf"/>
</dbReference>
<evidence type="ECO:0000259" key="1">
    <source>
        <dbReference type="PROSITE" id="PS51340"/>
    </source>
</evidence>
<dbReference type="GO" id="GO:0030170">
    <property type="term" value="F:pyridoxal phosphate binding"/>
    <property type="evidence" value="ECO:0007669"/>
    <property type="project" value="InterPro"/>
</dbReference>
<dbReference type="PANTHER" id="PTHR30212">
    <property type="entry name" value="PROTEIN YIIM"/>
    <property type="match status" value="1"/>
</dbReference>
<comment type="caution">
    <text evidence="2">The sequence shown here is derived from an EMBL/GenBank/DDBJ whole genome shotgun (WGS) entry which is preliminary data.</text>
</comment>
<gene>
    <name evidence="2" type="ORF">EJA03_08560</name>
</gene>
<dbReference type="GO" id="GO:0030151">
    <property type="term" value="F:molybdenum ion binding"/>
    <property type="evidence" value="ECO:0007669"/>
    <property type="project" value="InterPro"/>
</dbReference>
<keyword evidence="3" id="KW-1185">Reference proteome</keyword>
<dbReference type="Gene3D" id="2.40.33.20">
    <property type="entry name" value="PK beta-barrel domain-like"/>
    <property type="match status" value="1"/>
</dbReference>
<evidence type="ECO:0000313" key="3">
    <source>
        <dbReference type="Proteomes" id="UP000269041"/>
    </source>
</evidence>
<dbReference type="EMBL" id="RSFA01000030">
    <property type="protein sequence ID" value="RSD31463.1"/>
    <property type="molecule type" value="Genomic_DNA"/>
</dbReference>
<reference evidence="2 3" key="1">
    <citation type="submission" date="2018-12" db="EMBL/GenBank/DDBJ databases">
        <title>Genomic taxonomy of the Vibrionaceae family.</title>
        <authorList>
            <person name="Gomez-Gil B."/>
            <person name="Enciso-Ibarra K."/>
        </authorList>
    </citation>
    <scope>NUCLEOTIDE SEQUENCE [LARGE SCALE GENOMIC DNA]</scope>
    <source>
        <strain evidence="2 3">CAIM 594</strain>
    </source>
</reference>
<sequence>MKSSGKVKSVLTGKAVSFAHGSKSAIDKKVVDGRQSVSFLGLNGDEQGDLRFHGGVEKALHIYPTEHYNQWVEELGERDVFRHIGAFGENISSVGVTEEDMCLGDIVRIGSTLLEVSQGRMPCWKLNVRFDQNDMAKRLQDSLRTGWYFRVLQEGDIGQGDDIILCDRPYPEWSLARIMSVIFEGCLETSELQKLAQLPLVESWKKLVDRRISDGVVEDWSPRIEGPCDKDK</sequence>
<feature type="domain" description="MOSC" evidence="1">
    <location>
        <begin position="29"/>
        <end position="166"/>
    </location>
</feature>
<dbReference type="RefSeq" id="WP_125320819.1">
    <property type="nucleotide sequence ID" value="NZ_AP024889.1"/>
</dbReference>
<dbReference type="Pfam" id="PF03473">
    <property type="entry name" value="MOSC"/>
    <property type="match status" value="1"/>
</dbReference>
<dbReference type="AlphaFoldDB" id="A0A427U474"/>
<dbReference type="SUPFAM" id="SSF50800">
    <property type="entry name" value="PK beta-barrel domain-like"/>
    <property type="match status" value="1"/>
</dbReference>
<dbReference type="PROSITE" id="PS51340">
    <property type="entry name" value="MOSC"/>
    <property type="match status" value="1"/>
</dbReference>
<dbReference type="Pfam" id="PF03475">
    <property type="entry name" value="YiiM_3-alpha"/>
    <property type="match status" value="1"/>
</dbReference>
<evidence type="ECO:0000313" key="2">
    <source>
        <dbReference type="EMBL" id="RSD31463.1"/>
    </source>
</evidence>
<proteinExistence type="predicted"/>
<dbReference type="OrthoDB" id="9786134at2"/>
<name>A0A427U474_9VIBR</name>